<dbReference type="Gene3D" id="3.40.50.410">
    <property type="entry name" value="von Willebrand factor, type A domain"/>
    <property type="match status" value="2"/>
</dbReference>
<evidence type="ECO:0000256" key="3">
    <source>
        <dbReference type="ARBA" id="ARBA00022490"/>
    </source>
</evidence>
<keyword evidence="9" id="KW-1185">Reference proteome</keyword>
<comment type="subcellular location">
    <subcellularLocation>
        <location evidence="1">Cytoplasm</location>
    </subcellularLocation>
</comment>
<name>A0A5Q2F6F7_9CAUD</name>
<gene>
    <name evidence="8" type="primary">163</name>
    <name evidence="8" type="ORF">SEA_SIXAMA_163</name>
</gene>
<dbReference type="KEGG" id="vg:77924330"/>
<keyword evidence="4" id="KW-0479">Metal-binding</keyword>
<dbReference type="InterPro" id="IPR037214">
    <property type="entry name" value="TROVE_dom_sf"/>
</dbReference>
<proteinExistence type="inferred from homology"/>
<dbReference type="RefSeq" id="YP_010648843.1">
    <property type="nucleotide sequence ID" value="NC_070762.1"/>
</dbReference>
<dbReference type="InterPro" id="IPR008858">
    <property type="entry name" value="TROVE_dom"/>
</dbReference>
<evidence type="ECO:0000256" key="5">
    <source>
        <dbReference type="ARBA" id="ARBA00022884"/>
    </source>
</evidence>
<dbReference type="PROSITE" id="PS50988">
    <property type="entry name" value="TROVE"/>
    <property type="match status" value="1"/>
</dbReference>
<keyword evidence="3" id="KW-0963">Cytoplasm</keyword>
<comment type="similarity">
    <text evidence="2">Belongs to the Ro 60 kDa family.</text>
</comment>
<evidence type="ECO:0000256" key="6">
    <source>
        <dbReference type="ARBA" id="ARBA00023274"/>
    </source>
</evidence>
<keyword evidence="5" id="KW-0694">RNA-binding</keyword>
<sequence length="543" mass="59361">MADALRSVSNRVTVQTQRADARQVKNNAGGFTFKLTPQAQLRRFLILGVDGGTYYQSAPALARENAGVVENLARTNPALLVDEIIEVGTKNLAPRANPVLFALAMAASPSVNEDVEQRTRALQVLPEIARTATQLFIFLNYVQQFRGWGPGLRKAVANWYTSKSTSQAAYQVVKYRQREGWTHRDVLRQAHPKAVTATEAKLYDYACGRDVEFDGDDALRIIEGFEKAKRATSEKEFVALISEYGLSWEMLPDEALKSANVWRAMIEKGMPQTALMRQLPRLTNLDVLRGEFQTKVAKQLSDPEAIKKGRLHPFNVLNALATYSSGHGFRGGQTWTPVSKVVNALDSAFYTAFGNVKPSGKSHLLALDVSGSMGLYSIANSALKAREASVAMAMVTAAVEENCEIVGFTSGYRGGSYDYNGGAISSLDVSPRRRLDDNVNAVSRLNFGGTDCSLPMLYAMKNKLKVEQFVIYTDNETWAGRVHPHQALRQYRDASGIDAKLVVVGMTSTGFSIADPSDAGMLDVVGFDSSAPALMTEFATGNL</sequence>
<feature type="domain" description="TROVE" evidence="7">
    <location>
        <begin position="24"/>
        <end position="361"/>
    </location>
</feature>
<dbReference type="SUPFAM" id="SSF140864">
    <property type="entry name" value="TROVE domain-like"/>
    <property type="match status" value="1"/>
</dbReference>
<evidence type="ECO:0000313" key="8">
    <source>
        <dbReference type="EMBL" id="QGF20313.1"/>
    </source>
</evidence>
<dbReference type="InterPro" id="IPR056800">
    <property type="entry name" value="vWA_Ro60"/>
</dbReference>
<dbReference type="PANTHER" id="PTHR14202:SF0">
    <property type="entry name" value="RNA-BINDING PROTEIN RO60"/>
    <property type="match status" value="1"/>
</dbReference>
<evidence type="ECO:0000256" key="1">
    <source>
        <dbReference type="ARBA" id="ARBA00004496"/>
    </source>
</evidence>
<dbReference type="GO" id="GO:0003723">
    <property type="term" value="F:RNA binding"/>
    <property type="evidence" value="ECO:0007669"/>
    <property type="project" value="UniProtKB-KW"/>
</dbReference>
<dbReference type="SUPFAM" id="SSF53300">
    <property type="entry name" value="vWA-like"/>
    <property type="match status" value="1"/>
</dbReference>
<evidence type="ECO:0000256" key="2">
    <source>
        <dbReference type="ARBA" id="ARBA00007814"/>
    </source>
</evidence>
<dbReference type="Proteomes" id="UP000400849">
    <property type="component" value="Segment"/>
</dbReference>
<dbReference type="GO" id="GO:0046872">
    <property type="term" value="F:metal ion binding"/>
    <property type="evidence" value="ECO:0007669"/>
    <property type="project" value="UniProtKB-KW"/>
</dbReference>
<dbReference type="Pfam" id="PF05731">
    <property type="entry name" value="TROVE"/>
    <property type="match status" value="1"/>
</dbReference>
<dbReference type="GO" id="GO:1990904">
    <property type="term" value="C:ribonucleoprotein complex"/>
    <property type="evidence" value="ECO:0007669"/>
    <property type="project" value="UniProtKB-KW"/>
</dbReference>
<organism evidence="8 9">
    <name type="scientific">Gordonia phage Sixama</name>
    <dbReference type="NCBI Taxonomy" id="2653271"/>
    <lineage>
        <taxon>Viruses</taxon>
        <taxon>Duplodnaviria</taxon>
        <taxon>Heunggongvirae</taxon>
        <taxon>Uroviricota</taxon>
        <taxon>Caudoviricetes</taxon>
        <taxon>Sixamavirus</taxon>
        <taxon>Sixamavirus sixama</taxon>
    </lineage>
</organism>
<dbReference type="PANTHER" id="PTHR14202">
    <property type="entry name" value="60 KDA RIBONUCLEOPROTEIN SSA/RO"/>
    <property type="match status" value="1"/>
</dbReference>
<dbReference type="Pfam" id="PF25045">
    <property type="entry name" value="vWA_Ro60"/>
    <property type="match status" value="1"/>
</dbReference>
<evidence type="ECO:0000256" key="4">
    <source>
        <dbReference type="ARBA" id="ARBA00022723"/>
    </source>
</evidence>
<dbReference type="GeneID" id="77924330"/>
<dbReference type="EMBL" id="MN484601">
    <property type="protein sequence ID" value="QGF20313.1"/>
    <property type="molecule type" value="Genomic_DNA"/>
</dbReference>
<dbReference type="InterPro" id="IPR036465">
    <property type="entry name" value="vWFA_dom_sf"/>
</dbReference>
<evidence type="ECO:0000259" key="7">
    <source>
        <dbReference type="PROSITE" id="PS50988"/>
    </source>
</evidence>
<dbReference type="InterPro" id="IPR040322">
    <property type="entry name" value="TROVE2"/>
</dbReference>
<protein>
    <submittedName>
        <fullName evidence="8">Ro-like RNA binding protein</fullName>
    </submittedName>
</protein>
<reference evidence="8 9" key="1">
    <citation type="submission" date="2019-09" db="EMBL/GenBank/DDBJ databases">
        <authorList>
            <person name="Christie C.A."/>
            <person name="Diallo A.S."/>
            <person name="Dixon Z."/>
            <person name="McIntosh P.M."/>
            <person name="Murthy K.H."/>
            <person name="Rosen M.G."/>
            <person name="Simpson L.M."/>
            <person name="Koustas K."/>
            <person name="Fogarty M.P."/>
            <person name="Molloy S.D."/>
            <person name="Garlena R.A."/>
            <person name="Russell D.A."/>
            <person name="Pope W.H."/>
            <person name="Jacobs-Sera D."/>
            <person name="Hatfull G.F."/>
        </authorList>
    </citation>
    <scope>NUCLEOTIDE SEQUENCE [LARGE SCALE GENOMIC DNA]</scope>
</reference>
<keyword evidence="6" id="KW-0687">Ribonucleoprotein</keyword>
<evidence type="ECO:0000313" key="9">
    <source>
        <dbReference type="Proteomes" id="UP000400849"/>
    </source>
</evidence>
<accession>A0A5Q2F6F7</accession>